<dbReference type="EMBL" id="ASHM01022632">
    <property type="protein sequence ID" value="PNY03441.1"/>
    <property type="molecule type" value="Genomic_DNA"/>
</dbReference>
<evidence type="ECO:0000313" key="2">
    <source>
        <dbReference type="Proteomes" id="UP000236291"/>
    </source>
</evidence>
<dbReference type="Proteomes" id="UP000236291">
    <property type="component" value="Unassembled WGS sequence"/>
</dbReference>
<protein>
    <submittedName>
        <fullName evidence="1">Pyruvate dehydrogenase E1 component subunit alpha mitochondrial-like</fullName>
    </submittedName>
</protein>
<organism evidence="1 2">
    <name type="scientific">Trifolium pratense</name>
    <name type="common">Red clover</name>
    <dbReference type="NCBI Taxonomy" id="57577"/>
    <lineage>
        <taxon>Eukaryota</taxon>
        <taxon>Viridiplantae</taxon>
        <taxon>Streptophyta</taxon>
        <taxon>Embryophyta</taxon>
        <taxon>Tracheophyta</taxon>
        <taxon>Spermatophyta</taxon>
        <taxon>Magnoliopsida</taxon>
        <taxon>eudicotyledons</taxon>
        <taxon>Gunneridae</taxon>
        <taxon>Pentapetalae</taxon>
        <taxon>rosids</taxon>
        <taxon>fabids</taxon>
        <taxon>Fabales</taxon>
        <taxon>Fabaceae</taxon>
        <taxon>Papilionoideae</taxon>
        <taxon>50 kb inversion clade</taxon>
        <taxon>NPAAA clade</taxon>
        <taxon>Hologalegina</taxon>
        <taxon>IRL clade</taxon>
        <taxon>Trifolieae</taxon>
        <taxon>Trifolium</taxon>
    </lineage>
</organism>
<keyword evidence="1" id="KW-0670">Pyruvate</keyword>
<name>A0A2K3NK92_TRIPR</name>
<comment type="caution">
    <text evidence="1">The sequence shown here is derived from an EMBL/GenBank/DDBJ whole genome shotgun (WGS) entry which is preliminary data.</text>
</comment>
<reference evidence="1 2" key="2">
    <citation type="journal article" date="2017" name="Front. Plant Sci.">
        <title>Gene Classification and Mining of Molecular Markers Useful in Red Clover (Trifolium pratense) Breeding.</title>
        <authorList>
            <person name="Istvanek J."/>
            <person name="Dluhosova J."/>
            <person name="Dluhos P."/>
            <person name="Patkova L."/>
            <person name="Nedelnik J."/>
            <person name="Repkova J."/>
        </authorList>
    </citation>
    <scope>NUCLEOTIDE SEQUENCE [LARGE SCALE GENOMIC DNA]</scope>
    <source>
        <strain evidence="2">cv. Tatra</strain>
        <tissue evidence="1">Young leaves</tissue>
    </source>
</reference>
<sequence>MGKKGVMMDIEKAARKEVDEAIAKAKESQVPDPSDLFTNVYVKGLGVEACGADRKEVKATLP</sequence>
<gene>
    <name evidence="1" type="ORF">L195_g026773</name>
</gene>
<dbReference type="ExpressionAtlas" id="A0A2K3NK92">
    <property type="expression patterns" value="baseline"/>
</dbReference>
<proteinExistence type="predicted"/>
<accession>A0A2K3NK92</accession>
<dbReference type="STRING" id="57577.A0A2K3NK92"/>
<dbReference type="AlphaFoldDB" id="A0A2K3NK92"/>
<dbReference type="Gene3D" id="3.40.50.970">
    <property type="match status" value="1"/>
</dbReference>
<evidence type="ECO:0000313" key="1">
    <source>
        <dbReference type="EMBL" id="PNY03441.1"/>
    </source>
</evidence>
<reference evidence="1 2" key="1">
    <citation type="journal article" date="2014" name="Am. J. Bot.">
        <title>Genome assembly and annotation for red clover (Trifolium pratense; Fabaceae).</title>
        <authorList>
            <person name="Istvanek J."/>
            <person name="Jaros M."/>
            <person name="Krenek A."/>
            <person name="Repkova J."/>
        </authorList>
    </citation>
    <scope>NUCLEOTIDE SEQUENCE [LARGE SCALE GENOMIC DNA]</scope>
    <source>
        <strain evidence="2">cv. Tatra</strain>
        <tissue evidence="1">Young leaves</tissue>
    </source>
</reference>